<dbReference type="PROSITE" id="PS51186">
    <property type="entry name" value="GNAT"/>
    <property type="match status" value="1"/>
</dbReference>
<gene>
    <name evidence="2" type="ORF">AVDCRST_MAG18-898</name>
</gene>
<dbReference type="PANTHER" id="PTHR43441:SF2">
    <property type="entry name" value="FAMILY ACETYLTRANSFERASE, PUTATIVE (AFU_ORTHOLOGUE AFUA_7G00850)-RELATED"/>
    <property type="match status" value="1"/>
</dbReference>
<dbReference type="SUPFAM" id="SSF55729">
    <property type="entry name" value="Acyl-CoA N-acyltransferases (Nat)"/>
    <property type="match status" value="1"/>
</dbReference>
<sequence>MLRGELIDLRPITTDDLDTLEAWSADPDHDGEFNTFALPRPGAVGRAFAEHGYLTDDHGRLLIATKAGERAGDVSYRHVVHGPGVDNRVYEIGITVAPACRGRGYGAEAQRLLAAYLFAAYPIARAQATTDIANIGEQRALERAGFALAGVLRRAQFRNGDWHDLVIYSKLRGE</sequence>
<dbReference type="GO" id="GO:0005737">
    <property type="term" value="C:cytoplasm"/>
    <property type="evidence" value="ECO:0007669"/>
    <property type="project" value="TreeGrafter"/>
</dbReference>
<dbReference type="InterPro" id="IPR016181">
    <property type="entry name" value="Acyl_CoA_acyltransferase"/>
</dbReference>
<dbReference type="InterPro" id="IPR051908">
    <property type="entry name" value="Ribosomal_N-acetyltransferase"/>
</dbReference>
<dbReference type="EMBL" id="CADCWN010000063">
    <property type="protein sequence ID" value="CAA9558760.1"/>
    <property type="molecule type" value="Genomic_DNA"/>
</dbReference>
<accession>A0A6J4UWK0</accession>
<organism evidence="2">
    <name type="scientific">uncultured Thermomicrobiales bacterium</name>
    <dbReference type="NCBI Taxonomy" id="1645740"/>
    <lineage>
        <taxon>Bacteria</taxon>
        <taxon>Pseudomonadati</taxon>
        <taxon>Thermomicrobiota</taxon>
        <taxon>Thermomicrobia</taxon>
        <taxon>Thermomicrobiales</taxon>
        <taxon>environmental samples</taxon>
    </lineage>
</organism>
<evidence type="ECO:0000259" key="1">
    <source>
        <dbReference type="PROSITE" id="PS51186"/>
    </source>
</evidence>
<name>A0A6J4UWK0_9BACT</name>
<dbReference type="InterPro" id="IPR000182">
    <property type="entry name" value="GNAT_dom"/>
</dbReference>
<dbReference type="PANTHER" id="PTHR43441">
    <property type="entry name" value="RIBOSOMAL-PROTEIN-SERINE ACETYLTRANSFERASE"/>
    <property type="match status" value="1"/>
</dbReference>
<feature type="domain" description="N-acetyltransferase" evidence="1">
    <location>
        <begin position="7"/>
        <end position="173"/>
    </location>
</feature>
<dbReference type="GO" id="GO:1990189">
    <property type="term" value="F:protein N-terminal-serine acetyltransferase activity"/>
    <property type="evidence" value="ECO:0007669"/>
    <property type="project" value="TreeGrafter"/>
</dbReference>
<proteinExistence type="predicted"/>
<protein>
    <recommendedName>
        <fullName evidence="1">N-acetyltransferase domain-containing protein</fullName>
    </recommendedName>
</protein>
<dbReference type="AlphaFoldDB" id="A0A6J4UWK0"/>
<evidence type="ECO:0000313" key="2">
    <source>
        <dbReference type="EMBL" id="CAA9558760.1"/>
    </source>
</evidence>
<reference evidence="2" key="1">
    <citation type="submission" date="2020-02" db="EMBL/GenBank/DDBJ databases">
        <authorList>
            <person name="Meier V. D."/>
        </authorList>
    </citation>
    <scope>NUCLEOTIDE SEQUENCE</scope>
    <source>
        <strain evidence="2">AVDCRST_MAG18</strain>
    </source>
</reference>
<dbReference type="GO" id="GO:0008999">
    <property type="term" value="F:protein-N-terminal-alanine acetyltransferase activity"/>
    <property type="evidence" value="ECO:0007669"/>
    <property type="project" value="TreeGrafter"/>
</dbReference>
<dbReference type="Pfam" id="PF13302">
    <property type="entry name" value="Acetyltransf_3"/>
    <property type="match status" value="1"/>
</dbReference>
<dbReference type="Gene3D" id="3.40.630.30">
    <property type="match status" value="1"/>
</dbReference>